<name>A0ABR7NFK9_9FIRM</name>
<evidence type="ECO:0000313" key="7">
    <source>
        <dbReference type="Proteomes" id="UP000658131"/>
    </source>
</evidence>
<reference evidence="6 7" key="1">
    <citation type="submission" date="2020-08" db="EMBL/GenBank/DDBJ databases">
        <title>Genome public.</title>
        <authorList>
            <person name="Liu C."/>
            <person name="Sun Q."/>
        </authorList>
    </citation>
    <scope>NUCLEOTIDE SEQUENCE [LARGE SCALE GENOMIC DNA]</scope>
    <source>
        <strain evidence="6 7">BX1</strain>
    </source>
</reference>
<feature type="compositionally biased region" description="Basic and acidic residues" evidence="4">
    <location>
        <begin position="525"/>
        <end position="540"/>
    </location>
</feature>
<dbReference type="Pfam" id="PF03389">
    <property type="entry name" value="MobA_MobL"/>
    <property type="match status" value="1"/>
</dbReference>
<keyword evidence="3" id="KW-0175">Coiled coil</keyword>
<feature type="domain" description="MobA/MobL protein" evidence="5">
    <location>
        <begin position="17"/>
        <end position="286"/>
    </location>
</feature>
<proteinExistence type="inferred from homology"/>
<dbReference type="Gene3D" id="3.30.930.30">
    <property type="match status" value="1"/>
</dbReference>
<gene>
    <name evidence="6" type="ORF">H8717_02070</name>
</gene>
<evidence type="ECO:0000256" key="3">
    <source>
        <dbReference type="SAM" id="Coils"/>
    </source>
</evidence>
<dbReference type="EMBL" id="JACRTB010000003">
    <property type="protein sequence ID" value="MBC8575198.1"/>
    <property type="molecule type" value="Genomic_DNA"/>
</dbReference>
<dbReference type="RefSeq" id="WP_118555487.1">
    <property type="nucleotide sequence ID" value="NZ_JACRTB010000003.1"/>
</dbReference>
<protein>
    <submittedName>
        <fullName evidence="6">MobA/MobL family protein</fullName>
    </submittedName>
</protein>
<dbReference type="Proteomes" id="UP000658131">
    <property type="component" value="Unassembled WGS sequence"/>
</dbReference>
<evidence type="ECO:0000259" key="5">
    <source>
        <dbReference type="Pfam" id="PF03389"/>
    </source>
</evidence>
<dbReference type="NCBIfam" id="NF041496">
    <property type="entry name" value="MobQ"/>
    <property type="match status" value="1"/>
</dbReference>
<evidence type="ECO:0000256" key="1">
    <source>
        <dbReference type="ARBA" id="ARBA00010873"/>
    </source>
</evidence>
<dbReference type="InterPro" id="IPR005053">
    <property type="entry name" value="MobA_MobL"/>
</dbReference>
<comment type="similarity">
    <text evidence="1">Belongs to the MobA/MobL family.</text>
</comment>
<evidence type="ECO:0000256" key="4">
    <source>
        <dbReference type="SAM" id="MobiDB-lite"/>
    </source>
</evidence>
<feature type="coiled-coil region" evidence="3">
    <location>
        <begin position="401"/>
        <end position="457"/>
    </location>
</feature>
<comment type="caution">
    <text evidence="6">The sequence shown here is derived from an EMBL/GenBank/DDBJ whole genome shotgun (WGS) entry which is preliminary data.</text>
</comment>
<accession>A0ABR7NFK9</accession>
<evidence type="ECO:0000313" key="6">
    <source>
        <dbReference type="EMBL" id="MBC8575198.1"/>
    </source>
</evidence>
<evidence type="ECO:0000256" key="2">
    <source>
        <dbReference type="ARBA" id="ARBA00022971"/>
    </source>
</evidence>
<keyword evidence="7" id="KW-1185">Reference proteome</keyword>
<sequence length="567" mass="65130">MAIYHLEAKVVSRGTGRSAVAASAYLSCSRLYNDYDGIQHDYTKKQGLVWQEVFLPEYAPQEWQDREKLWNAVEEVETAKDSRLAREFVVALPVELSRGEQIELLQEFIQEQFVADGMCADAAIHDTDGHNPHAHILLTVRPLDEQGKWQYKTEKEYLCMKNGEERGFTAAEFRTAQNEGWEKQYPYKVGKKKVYMTPSAAETQGLVRADKHPKSTRYGRQNPISEHWNSEEQLTAWRAAWADVSNRCLERAGREERIDHRSNAARGIDEIPTIHEGVAAQALERKGIVSDRCELNRQIREQNKLIRTIRDEITKLKNTIMASVPALAKALETARKGILLLRYSWLYHTGAAKKLDARIQEIQPSYERFLEVRRFLREKAKQKKTLTAELKALSPTSFLRRGEIKRELAAVTEDMEELKSELSMLLSRFDKTDPEGMKEVKQRLDAMTANKAGLETIAAKAADSMDAEVEKFCALQEQAKAVDAAELYAARMELRGEMIEAVREKVKDTFGENYDYDRFHQADRDVSELLGEPHPDEQRSVLHNLHHVQEQPAPEKQNYSRKNEQEL</sequence>
<keyword evidence="2" id="KW-0184">Conjugation</keyword>
<feature type="region of interest" description="Disordered" evidence="4">
    <location>
        <begin position="525"/>
        <end position="567"/>
    </location>
</feature>
<organism evidence="6 7">
    <name type="scientific">Yanshouia hominis</name>
    <dbReference type="NCBI Taxonomy" id="2763673"/>
    <lineage>
        <taxon>Bacteria</taxon>
        <taxon>Bacillati</taxon>
        <taxon>Bacillota</taxon>
        <taxon>Clostridia</taxon>
        <taxon>Eubacteriales</taxon>
        <taxon>Oscillospiraceae</taxon>
        <taxon>Yanshouia</taxon>
    </lineage>
</organism>